<dbReference type="EMBL" id="CABDUW010012524">
    <property type="protein sequence ID" value="VTJ91936.1"/>
    <property type="molecule type" value="Genomic_DNA"/>
</dbReference>
<gene>
    <name evidence="2" type="ORF">MONAX_5E028431</name>
</gene>
<comment type="caution">
    <text evidence="2">The sequence shown here is derived from an EMBL/GenBank/DDBJ whole genome shotgun (WGS) entry which is preliminary data.</text>
</comment>
<sequence length="112" mass="12045">MNYKNNQEMRRRTSSSSGASQPAAGSLSSQEDEALQYFQLTNSARGALMLSAPQRTHTSPGGLWGNDTQGPFLMTVTVLAKRTPYIKPGPRAQLGAPSVRMDDLISGAFLSL</sequence>
<feature type="region of interest" description="Disordered" evidence="1">
    <location>
        <begin position="1"/>
        <end position="31"/>
    </location>
</feature>
<reference evidence="2" key="1">
    <citation type="submission" date="2019-04" db="EMBL/GenBank/DDBJ databases">
        <authorList>
            <person name="Alioto T."/>
            <person name="Alioto T."/>
        </authorList>
    </citation>
    <scope>NUCLEOTIDE SEQUENCE [LARGE SCALE GENOMIC DNA]</scope>
</reference>
<evidence type="ECO:0000256" key="1">
    <source>
        <dbReference type="SAM" id="MobiDB-lite"/>
    </source>
</evidence>
<dbReference type="Proteomes" id="UP000335636">
    <property type="component" value="Unassembled WGS sequence"/>
</dbReference>
<keyword evidence="3" id="KW-1185">Reference proteome</keyword>
<name>A0A5E4DCQ4_MARMO</name>
<feature type="compositionally biased region" description="Low complexity" evidence="1">
    <location>
        <begin position="14"/>
        <end position="29"/>
    </location>
</feature>
<dbReference type="AlphaFoldDB" id="A0A5E4DCQ4"/>
<organism evidence="2 3">
    <name type="scientific">Marmota monax</name>
    <name type="common">Woodchuck</name>
    <dbReference type="NCBI Taxonomy" id="9995"/>
    <lineage>
        <taxon>Eukaryota</taxon>
        <taxon>Metazoa</taxon>
        <taxon>Chordata</taxon>
        <taxon>Craniata</taxon>
        <taxon>Vertebrata</taxon>
        <taxon>Euteleostomi</taxon>
        <taxon>Mammalia</taxon>
        <taxon>Eutheria</taxon>
        <taxon>Euarchontoglires</taxon>
        <taxon>Glires</taxon>
        <taxon>Rodentia</taxon>
        <taxon>Sciuromorpha</taxon>
        <taxon>Sciuridae</taxon>
        <taxon>Xerinae</taxon>
        <taxon>Marmotini</taxon>
        <taxon>Marmota</taxon>
    </lineage>
</organism>
<accession>A0A5E4DCQ4</accession>
<protein>
    <submittedName>
        <fullName evidence="2">Uncharacterized protein</fullName>
    </submittedName>
</protein>
<evidence type="ECO:0000313" key="3">
    <source>
        <dbReference type="Proteomes" id="UP000335636"/>
    </source>
</evidence>
<proteinExistence type="predicted"/>
<evidence type="ECO:0000313" key="2">
    <source>
        <dbReference type="EMBL" id="VTJ91936.1"/>
    </source>
</evidence>